<keyword evidence="2" id="KW-1185">Reference proteome</keyword>
<evidence type="ECO:0000313" key="2">
    <source>
        <dbReference type="Proteomes" id="UP000019063"/>
    </source>
</evidence>
<name>W4HFF4_9RHOB</name>
<reference evidence="1 2" key="1">
    <citation type="journal article" date="2014" name="Antonie Van Leeuwenhoek">
        <title>Roseivivax atlanticus sp. nov., isolated from surface seawater of the Atlantic Ocean.</title>
        <authorList>
            <person name="Li G."/>
            <person name="Lai Q."/>
            <person name="Liu X."/>
            <person name="Sun F."/>
            <person name="Shao Z."/>
        </authorList>
    </citation>
    <scope>NUCLEOTIDE SEQUENCE [LARGE SCALE GENOMIC DNA]</scope>
    <source>
        <strain evidence="1 2">22II-s10s</strain>
    </source>
</reference>
<gene>
    <name evidence="1" type="ORF">ATO8_16270</name>
</gene>
<feature type="non-terminal residue" evidence="1">
    <location>
        <position position="298"/>
    </location>
</feature>
<proteinExistence type="predicted"/>
<evidence type="ECO:0000313" key="1">
    <source>
        <dbReference type="EMBL" id="ETW11487.1"/>
    </source>
</evidence>
<accession>W4HFF4</accession>
<comment type="caution">
    <text evidence="1">The sequence shown here is derived from an EMBL/GenBank/DDBJ whole genome shotgun (WGS) entry which is preliminary data.</text>
</comment>
<dbReference type="AlphaFoldDB" id="W4HFF4"/>
<dbReference type="eggNOG" id="COG4932">
    <property type="taxonomic scope" value="Bacteria"/>
</dbReference>
<organism evidence="1 2">
    <name type="scientific">Roseivivax marinus</name>
    <dbReference type="NCBI Taxonomy" id="1379903"/>
    <lineage>
        <taxon>Bacteria</taxon>
        <taxon>Pseudomonadati</taxon>
        <taxon>Pseudomonadota</taxon>
        <taxon>Alphaproteobacteria</taxon>
        <taxon>Rhodobacterales</taxon>
        <taxon>Roseobacteraceae</taxon>
        <taxon>Roseivivax</taxon>
    </lineage>
</organism>
<dbReference type="STRING" id="1379903.ATO8_16270"/>
<sequence length="298" mass="30269">MPASLLGESVTLTITHYDFSTGQRIQIYQATETVVSGAEFSGTVNYVGSTMVGSETWTRNETFYFTADVSSNQFAYTYDGSANTYAPSGLRFTFSSLADESVGSISSVTEVSGTDDGVFSSPAPYLSGNDVVMTPAPMGGGVSGSQVAQATLVEPNSPPSLGGTPANATVTEDVATSVNLSAYAVSDADGDQLTLTLAVNRGSIAATDGNGTTAEGVTIAGSGTTSMTLRGSATALNAFLDDTSRVLFTTAANDTAPATLTVTPNDGLVNGTADTVTLNVTPVNDEPTLTATGSDPTF</sequence>
<dbReference type="EMBL" id="AQQW01000011">
    <property type="protein sequence ID" value="ETW11487.1"/>
    <property type="molecule type" value="Genomic_DNA"/>
</dbReference>
<protein>
    <submittedName>
        <fullName evidence="1">Hemolysin-type calcium-binding region</fullName>
    </submittedName>
</protein>
<dbReference type="Proteomes" id="UP000019063">
    <property type="component" value="Unassembled WGS sequence"/>
</dbReference>